<dbReference type="Proteomes" id="UP000076580">
    <property type="component" value="Chromosome 01"/>
</dbReference>
<dbReference type="InterPro" id="IPR041899">
    <property type="entry name" value="MAGE_WH2"/>
</dbReference>
<sequence>MPPSQRRRRPAEDEESEEDAPPRQRQNRGHSDDEPDYDSGDGVDVDGDRNHNADNQLAKKLVRYALSCEYSRTAIRRDGIKERVLLNQGRSFKRIFALAQTQLRAVWGMELRELPVREKMSLQEKRQAMNSHSQVKTGSGSYILTSTLPAAYRTAAIIKPSRTPSAEEEASYAAFYTLVVSLIWLNAGELSEQKLKRYLMRLNADQNFTNEKTEVTLKKMERQGYVVKKVERPPIGHDGDHTITWHVGPRAKEEVGLDGVMGMVREVYDEWSPDMEKKLRASFGMKARQGATGGGGENGTGEYGSPAGGGEGNGED</sequence>
<dbReference type="AlphaFoldDB" id="A0A151GS06"/>
<feature type="region of interest" description="Disordered" evidence="1">
    <location>
        <begin position="1"/>
        <end position="52"/>
    </location>
</feature>
<gene>
    <name evidence="3" type="ORF">DCS_01004</name>
</gene>
<dbReference type="InParanoid" id="A0A151GS06"/>
<protein>
    <submittedName>
        <fullName evidence="3">MAGE protein</fullName>
    </submittedName>
</protein>
<dbReference type="GO" id="GO:0006281">
    <property type="term" value="P:DNA repair"/>
    <property type="evidence" value="ECO:0007669"/>
    <property type="project" value="TreeGrafter"/>
</dbReference>
<reference evidence="3 4" key="1">
    <citation type="journal article" date="2016" name="Sci. Rep.">
        <title>Insights into Adaptations to a Near-Obligate Nematode Endoparasitic Lifestyle from the Finished Genome of Drechmeria coniospora.</title>
        <authorList>
            <person name="Zhang L."/>
            <person name="Zhou Z."/>
            <person name="Guo Q."/>
            <person name="Fokkens L."/>
            <person name="Miskei M."/>
            <person name="Pocsi I."/>
            <person name="Zhang W."/>
            <person name="Chen M."/>
            <person name="Wang L."/>
            <person name="Sun Y."/>
            <person name="Donzelli B.G."/>
            <person name="Gibson D.M."/>
            <person name="Nelson D.R."/>
            <person name="Luo J.G."/>
            <person name="Rep M."/>
            <person name="Liu H."/>
            <person name="Yang S."/>
            <person name="Wang J."/>
            <person name="Krasnoff S.B."/>
            <person name="Xu Y."/>
            <person name="Molnar I."/>
            <person name="Lin M."/>
        </authorList>
    </citation>
    <scope>NUCLEOTIDE SEQUENCE [LARGE SCALE GENOMIC DNA]</scope>
    <source>
        <strain evidence="3 4">ARSEF 6962</strain>
    </source>
</reference>
<name>A0A151GS06_DRECN</name>
<dbReference type="Gene3D" id="1.10.10.1200">
    <property type="entry name" value="MAGE homology domain, winged helix WH1 motif"/>
    <property type="match status" value="1"/>
</dbReference>
<feature type="domain" description="MAGE" evidence="2">
    <location>
        <begin position="61"/>
        <end position="260"/>
    </location>
</feature>
<dbReference type="OrthoDB" id="205198at2759"/>
<dbReference type="RefSeq" id="XP_040659222.1">
    <property type="nucleotide sequence ID" value="XM_040798339.1"/>
</dbReference>
<evidence type="ECO:0000259" key="2">
    <source>
        <dbReference type="SMART" id="SM01373"/>
    </source>
</evidence>
<evidence type="ECO:0000313" key="3">
    <source>
        <dbReference type="EMBL" id="KYK59870.1"/>
    </source>
</evidence>
<dbReference type="InterPro" id="IPR037445">
    <property type="entry name" value="MAGE"/>
</dbReference>
<dbReference type="Gene3D" id="1.10.10.1210">
    <property type="entry name" value="MAGE homology domain, winged helix WH2 motif"/>
    <property type="match status" value="1"/>
</dbReference>
<accession>A0A151GS06</accession>
<evidence type="ECO:0000256" key="1">
    <source>
        <dbReference type="SAM" id="MobiDB-lite"/>
    </source>
</evidence>
<dbReference type="GeneID" id="63713647"/>
<dbReference type="FunCoup" id="A0A151GS06">
    <property type="interactions" value="30"/>
</dbReference>
<dbReference type="InterPro" id="IPR002190">
    <property type="entry name" value="MHD_dom"/>
</dbReference>
<evidence type="ECO:0000313" key="4">
    <source>
        <dbReference type="Proteomes" id="UP000076580"/>
    </source>
</evidence>
<proteinExistence type="predicted"/>
<keyword evidence="4" id="KW-1185">Reference proteome</keyword>
<dbReference type="InterPro" id="IPR041898">
    <property type="entry name" value="MAGE_WH1"/>
</dbReference>
<dbReference type="GO" id="GO:0005634">
    <property type="term" value="C:nucleus"/>
    <property type="evidence" value="ECO:0007669"/>
    <property type="project" value="TreeGrafter"/>
</dbReference>
<dbReference type="Pfam" id="PF01454">
    <property type="entry name" value="MAGE"/>
    <property type="match status" value="1"/>
</dbReference>
<dbReference type="PANTHER" id="PTHR11736">
    <property type="entry name" value="MELANOMA-ASSOCIATED ANTIGEN MAGE ANTIGEN"/>
    <property type="match status" value="1"/>
</dbReference>
<feature type="region of interest" description="Disordered" evidence="1">
    <location>
        <begin position="286"/>
        <end position="316"/>
    </location>
</feature>
<comment type="caution">
    <text evidence="3">The sequence shown here is derived from an EMBL/GenBank/DDBJ whole genome shotgun (WGS) entry which is preliminary data.</text>
</comment>
<organism evidence="3 4">
    <name type="scientific">Drechmeria coniospora</name>
    <name type="common">Nematophagous fungus</name>
    <name type="synonym">Meria coniospora</name>
    <dbReference type="NCBI Taxonomy" id="98403"/>
    <lineage>
        <taxon>Eukaryota</taxon>
        <taxon>Fungi</taxon>
        <taxon>Dikarya</taxon>
        <taxon>Ascomycota</taxon>
        <taxon>Pezizomycotina</taxon>
        <taxon>Sordariomycetes</taxon>
        <taxon>Hypocreomycetidae</taxon>
        <taxon>Hypocreales</taxon>
        <taxon>Ophiocordycipitaceae</taxon>
        <taxon>Drechmeria</taxon>
    </lineage>
</organism>
<dbReference type="PANTHER" id="PTHR11736:SF14">
    <property type="entry name" value="NSE3 HOMOLOG, SMC5-SMC6 COMPLEX COMPONENT"/>
    <property type="match status" value="1"/>
</dbReference>
<dbReference type="EMBL" id="LAYC01000001">
    <property type="protein sequence ID" value="KYK59870.1"/>
    <property type="molecule type" value="Genomic_DNA"/>
</dbReference>
<feature type="compositionally biased region" description="Gly residues" evidence="1">
    <location>
        <begin position="291"/>
        <end position="316"/>
    </location>
</feature>
<dbReference type="STRING" id="98403.A0A151GS06"/>
<feature type="compositionally biased region" description="Acidic residues" evidence="1">
    <location>
        <begin position="33"/>
        <end position="45"/>
    </location>
</feature>
<dbReference type="SMART" id="SM01373">
    <property type="entry name" value="MAGE"/>
    <property type="match status" value="1"/>
</dbReference>